<organism evidence="2 3">
    <name type="scientific">Nothophoma quercina</name>
    <dbReference type="NCBI Taxonomy" id="749835"/>
    <lineage>
        <taxon>Eukaryota</taxon>
        <taxon>Fungi</taxon>
        <taxon>Dikarya</taxon>
        <taxon>Ascomycota</taxon>
        <taxon>Pezizomycotina</taxon>
        <taxon>Dothideomycetes</taxon>
        <taxon>Pleosporomycetidae</taxon>
        <taxon>Pleosporales</taxon>
        <taxon>Pleosporineae</taxon>
        <taxon>Didymellaceae</taxon>
        <taxon>Nothophoma</taxon>
    </lineage>
</organism>
<dbReference type="EMBL" id="JAKIXB020000022">
    <property type="protein sequence ID" value="KAL1598423.1"/>
    <property type="molecule type" value="Genomic_DNA"/>
</dbReference>
<evidence type="ECO:0000313" key="2">
    <source>
        <dbReference type="EMBL" id="KAL1598423.1"/>
    </source>
</evidence>
<evidence type="ECO:0000313" key="3">
    <source>
        <dbReference type="Proteomes" id="UP001521222"/>
    </source>
</evidence>
<gene>
    <name evidence="2" type="ORF">SLS59_006707</name>
</gene>
<comment type="caution">
    <text evidence="2">The sequence shown here is derived from an EMBL/GenBank/DDBJ whole genome shotgun (WGS) entry which is preliminary data.</text>
</comment>
<sequence>MAASIFEPPPFHFSTRIDRQYSTMDNDDIFFYDPSPLQSTPKPSKYTKPADDFRPLATTPSSVFYLAIKTPHTDTYTIHGPVSAFSQLLPKIEELASDSPSALDKLEALQYSAPDVWGESVKNEAFEREGFTTFVIEGQRGTYTALEVLREQNKKVRDVLPAPVYTVTRHGPLVHTFSGVGAKARLDVAKGVAATSALVGSYVERKDAMTAAKITMDLLLAGEDEEKVNRIEDWEKKGGGGVLLAMGSQRRWEVRVQYDDEALRRAREGAEAEGAGVGWRF</sequence>
<keyword evidence="3" id="KW-1185">Reference proteome</keyword>
<reference evidence="2 3" key="1">
    <citation type="submission" date="2024-02" db="EMBL/GenBank/DDBJ databases">
        <title>De novo assembly and annotation of 12 fungi associated with fruit tree decline syndrome in Ontario, Canada.</title>
        <authorList>
            <person name="Sulman M."/>
            <person name="Ellouze W."/>
            <person name="Ilyukhin E."/>
        </authorList>
    </citation>
    <scope>NUCLEOTIDE SEQUENCE [LARGE SCALE GENOMIC DNA]</scope>
    <source>
        <strain evidence="2 3">M97-236</strain>
    </source>
</reference>
<feature type="region of interest" description="Disordered" evidence="1">
    <location>
        <begin position="33"/>
        <end position="52"/>
    </location>
</feature>
<proteinExistence type="predicted"/>
<name>A0ABR3R2H2_9PLEO</name>
<accession>A0ABR3R2H2</accession>
<evidence type="ECO:0000256" key="1">
    <source>
        <dbReference type="SAM" id="MobiDB-lite"/>
    </source>
</evidence>
<protein>
    <submittedName>
        <fullName evidence="2">Uncharacterized protein</fullName>
    </submittedName>
</protein>
<dbReference type="Proteomes" id="UP001521222">
    <property type="component" value="Unassembled WGS sequence"/>
</dbReference>